<dbReference type="Proteomes" id="UP000789342">
    <property type="component" value="Unassembled WGS sequence"/>
</dbReference>
<protein>
    <submittedName>
        <fullName evidence="2">9947_t:CDS:1</fullName>
    </submittedName>
</protein>
<dbReference type="EMBL" id="CAJVPV010000291">
    <property type="protein sequence ID" value="CAG8449971.1"/>
    <property type="molecule type" value="Genomic_DNA"/>
</dbReference>
<proteinExistence type="predicted"/>
<accession>A0A9N8VH12</accession>
<dbReference type="InterPro" id="IPR011009">
    <property type="entry name" value="Kinase-like_dom_sf"/>
</dbReference>
<dbReference type="GO" id="GO:0005524">
    <property type="term" value="F:ATP binding"/>
    <property type="evidence" value="ECO:0007669"/>
    <property type="project" value="InterPro"/>
</dbReference>
<evidence type="ECO:0000313" key="2">
    <source>
        <dbReference type="EMBL" id="CAG8449971.1"/>
    </source>
</evidence>
<evidence type="ECO:0000313" key="3">
    <source>
        <dbReference type="Proteomes" id="UP000789342"/>
    </source>
</evidence>
<feature type="domain" description="Protein kinase" evidence="1">
    <location>
        <begin position="90"/>
        <end position="319"/>
    </location>
</feature>
<dbReference type="InterPro" id="IPR000719">
    <property type="entry name" value="Prot_kinase_dom"/>
</dbReference>
<sequence length="365" mass="42044">MELQDDSHKTSEPQLTKAKLDECRLAGYEKCEYCEQDKTDIRWCKTCNAEHFSKLQWESGNNIIDSFIRGIQNRAVNHHRVLEWVSFKNFENVECIAEGGYGIVYKAKWIGGRILYFDSKTQDWHRSGDMDVVLKCLHNLNNTTEQTEQFLKEKFMIIMNFMEDGSLRDYIGNKFSTLTWIQKLEILYTAANGLYNIHEAKLIHQDLHTGNIVLSGQTSYITDFGFCQPDNYKSSEGAKKSEIFGVLAYLAPEILCGGKHTMATDKYSFEILINETNKKITPLFVINLIKRCWNQNPEDRPQAKELQKCLGDCTSSEFYNSYISSRVSIVKSVRVSHIESASDSGVYGLMIPDENDERRTRQLPL</sequence>
<dbReference type="PANTHER" id="PTHR44329">
    <property type="entry name" value="SERINE/THREONINE-PROTEIN KINASE TNNI3K-RELATED"/>
    <property type="match status" value="1"/>
</dbReference>
<comment type="caution">
    <text evidence="2">The sequence shown here is derived from an EMBL/GenBank/DDBJ whole genome shotgun (WGS) entry which is preliminary data.</text>
</comment>
<dbReference type="OrthoDB" id="2318560at2759"/>
<organism evidence="2 3">
    <name type="scientific">Acaulospora morrowiae</name>
    <dbReference type="NCBI Taxonomy" id="94023"/>
    <lineage>
        <taxon>Eukaryota</taxon>
        <taxon>Fungi</taxon>
        <taxon>Fungi incertae sedis</taxon>
        <taxon>Mucoromycota</taxon>
        <taxon>Glomeromycotina</taxon>
        <taxon>Glomeromycetes</taxon>
        <taxon>Diversisporales</taxon>
        <taxon>Acaulosporaceae</taxon>
        <taxon>Acaulospora</taxon>
    </lineage>
</organism>
<name>A0A9N8VH12_9GLOM</name>
<dbReference type="InterPro" id="IPR001245">
    <property type="entry name" value="Ser-Thr/Tyr_kinase_cat_dom"/>
</dbReference>
<dbReference type="SUPFAM" id="SSF56112">
    <property type="entry name" value="Protein kinase-like (PK-like)"/>
    <property type="match status" value="1"/>
</dbReference>
<keyword evidence="3" id="KW-1185">Reference proteome</keyword>
<evidence type="ECO:0000259" key="1">
    <source>
        <dbReference type="PROSITE" id="PS50011"/>
    </source>
</evidence>
<dbReference type="AlphaFoldDB" id="A0A9N8VH12"/>
<reference evidence="2" key="1">
    <citation type="submission" date="2021-06" db="EMBL/GenBank/DDBJ databases">
        <authorList>
            <person name="Kallberg Y."/>
            <person name="Tangrot J."/>
            <person name="Rosling A."/>
        </authorList>
    </citation>
    <scope>NUCLEOTIDE SEQUENCE</scope>
    <source>
        <strain evidence="2">CL551</strain>
    </source>
</reference>
<dbReference type="Pfam" id="PF07714">
    <property type="entry name" value="PK_Tyr_Ser-Thr"/>
    <property type="match status" value="1"/>
</dbReference>
<dbReference type="PROSITE" id="PS50011">
    <property type="entry name" value="PROTEIN_KINASE_DOM"/>
    <property type="match status" value="1"/>
</dbReference>
<gene>
    <name evidence="2" type="ORF">AMORRO_LOCUS846</name>
</gene>
<dbReference type="InterPro" id="IPR051681">
    <property type="entry name" value="Ser/Thr_Kinases-Pseudokinases"/>
</dbReference>
<dbReference type="Gene3D" id="1.10.510.10">
    <property type="entry name" value="Transferase(Phosphotransferase) domain 1"/>
    <property type="match status" value="1"/>
</dbReference>
<dbReference type="GO" id="GO:0004674">
    <property type="term" value="F:protein serine/threonine kinase activity"/>
    <property type="evidence" value="ECO:0007669"/>
    <property type="project" value="TreeGrafter"/>
</dbReference>